<dbReference type="OrthoDB" id="9786141at2"/>
<dbReference type="EMBL" id="LILB01000008">
    <property type="protein sequence ID" value="KOO47740.1"/>
    <property type="molecule type" value="Genomic_DNA"/>
</dbReference>
<organism evidence="5 6">
    <name type="scientific">Viridibacillus arvi</name>
    <dbReference type="NCBI Taxonomy" id="263475"/>
    <lineage>
        <taxon>Bacteria</taxon>
        <taxon>Bacillati</taxon>
        <taxon>Bacillota</taxon>
        <taxon>Bacilli</taxon>
        <taxon>Bacillales</taxon>
        <taxon>Caryophanaceae</taxon>
        <taxon>Viridibacillus</taxon>
    </lineage>
</organism>
<dbReference type="Gene3D" id="3.90.79.10">
    <property type="entry name" value="Nucleoside Triphosphate Pyrophosphohydrolase"/>
    <property type="match status" value="1"/>
</dbReference>
<dbReference type="SUPFAM" id="SSF55811">
    <property type="entry name" value="Nudix"/>
    <property type="match status" value="1"/>
</dbReference>
<evidence type="ECO:0000259" key="4">
    <source>
        <dbReference type="PROSITE" id="PS51462"/>
    </source>
</evidence>
<keyword evidence="2 3" id="KW-0378">Hydrolase</keyword>
<name>A0A0M0L9H3_9BACL</name>
<reference evidence="6" key="1">
    <citation type="submission" date="2015-08" db="EMBL/GenBank/DDBJ databases">
        <title>Fjat-10028 dsm 16317.</title>
        <authorList>
            <person name="Liu B."/>
            <person name="Wang J."/>
            <person name="Zhu Y."/>
            <person name="Liu G."/>
            <person name="Chen Q."/>
            <person name="Chen Z."/>
            <person name="Lan J."/>
            <person name="Che J."/>
            <person name="Ge C."/>
            <person name="Shi H."/>
            <person name="Pan Z."/>
            <person name="Liu X."/>
        </authorList>
    </citation>
    <scope>NUCLEOTIDE SEQUENCE [LARGE SCALE GENOMIC DNA]</scope>
    <source>
        <strain evidence="6">DSM 16317</strain>
    </source>
</reference>
<dbReference type="PRINTS" id="PR00502">
    <property type="entry name" value="NUDIXFAMILY"/>
</dbReference>
<dbReference type="InterPro" id="IPR000086">
    <property type="entry name" value="NUDIX_hydrolase_dom"/>
</dbReference>
<comment type="cofactor">
    <cofactor evidence="1">
        <name>Mg(2+)</name>
        <dbReference type="ChEBI" id="CHEBI:18420"/>
    </cofactor>
</comment>
<comment type="caution">
    <text evidence="5">The sequence shown here is derived from an EMBL/GenBank/DDBJ whole genome shotgun (WGS) entry which is preliminary data.</text>
</comment>
<dbReference type="AlphaFoldDB" id="A0A0M0L9H3"/>
<proteinExistence type="inferred from homology"/>
<dbReference type="PROSITE" id="PS51462">
    <property type="entry name" value="NUDIX"/>
    <property type="match status" value="1"/>
</dbReference>
<dbReference type="PANTHER" id="PTHR43046:SF14">
    <property type="entry name" value="MUTT_NUDIX FAMILY PROTEIN"/>
    <property type="match status" value="1"/>
</dbReference>
<dbReference type="PANTHER" id="PTHR43046">
    <property type="entry name" value="GDP-MANNOSE MANNOSYL HYDROLASE"/>
    <property type="match status" value="1"/>
</dbReference>
<evidence type="ECO:0000313" key="5">
    <source>
        <dbReference type="EMBL" id="KOO47740.1"/>
    </source>
</evidence>
<evidence type="ECO:0000313" key="6">
    <source>
        <dbReference type="Proteomes" id="UP000036867"/>
    </source>
</evidence>
<dbReference type="STRING" id="263475.AMD00_19045"/>
<keyword evidence="6" id="KW-1185">Reference proteome</keyword>
<dbReference type="InterPro" id="IPR020476">
    <property type="entry name" value="Nudix_hydrolase"/>
</dbReference>
<dbReference type="Pfam" id="PF00293">
    <property type="entry name" value="NUDIX"/>
    <property type="match status" value="1"/>
</dbReference>
<dbReference type="PROSITE" id="PS00893">
    <property type="entry name" value="NUDIX_BOX"/>
    <property type="match status" value="1"/>
</dbReference>
<accession>A0A0M0L9H3</accession>
<comment type="similarity">
    <text evidence="3">Belongs to the Nudix hydrolase family.</text>
</comment>
<dbReference type="GO" id="GO:0016787">
    <property type="term" value="F:hydrolase activity"/>
    <property type="evidence" value="ECO:0007669"/>
    <property type="project" value="UniProtKB-KW"/>
</dbReference>
<dbReference type="Proteomes" id="UP000036867">
    <property type="component" value="Unassembled WGS sequence"/>
</dbReference>
<dbReference type="InterPro" id="IPR015797">
    <property type="entry name" value="NUDIX_hydrolase-like_dom_sf"/>
</dbReference>
<evidence type="ECO:0000256" key="3">
    <source>
        <dbReference type="RuleBase" id="RU003476"/>
    </source>
</evidence>
<sequence length="165" mass="18460">MSLDKQDRMKVWLGVSGLVENNNGELLVVMKRYGGLDGKWSLPAGFVQPAETADQAVIREIKEETGIDATILGLIGLRTGVIKNDISDNMAVFHLIVNDPLQQVVAQLDELYEACWMSPLALKEDERTSLMILELLKTEINARKSALDNLEPDNIFGYTSYKLFF</sequence>
<evidence type="ECO:0000256" key="2">
    <source>
        <dbReference type="ARBA" id="ARBA00022801"/>
    </source>
</evidence>
<dbReference type="InterPro" id="IPR020084">
    <property type="entry name" value="NUDIX_hydrolase_CS"/>
</dbReference>
<evidence type="ECO:0000256" key="1">
    <source>
        <dbReference type="ARBA" id="ARBA00001946"/>
    </source>
</evidence>
<feature type="domain" description="Nudix hydrolase" evidence="4">
    <location>
        <begin position="10"/>
        <end position="139"/>
    </location>
</feature>
<protein>
    <submittedName>
        <fullName evidence="5">NUDIX hydrolase</fullName>
    </submittedName>
</protein>
<gene>
    <name evidence="5" type="ORF">AMD00_19045</name>
</gene>